<evidence type="ECO:0000313" key="2">
    <source>
        <dbReference type="EMBL" id="AFY29837.1"/>
    </source>
</evidence>
<proteinExistence type="predicted"/>
<feature type="region of interest" description="Disordered" evidence="1">
    <location>
        <begin position="109"/>
        <end position="193"/>
    </location>
</feature>
<accession>K9P8Y2</accession>
<sequence>MVTARPPSRPGGAPPRGAPPAGKQRAGGRPAWDWRLWAIVGLCFGVGYAASLRLLSLGGPEEGGASQRFDVQPAPGTTLDSLRQRFGGDAREIRGDLDLLELEQEQKQEAAAIEERRRQMEERDAQERQRLLEGAETPPTDQPAAPGAADAGLPAVPVLPPPRTPPAREREEAGPAPIAPPPLSAPPAPGSQP</sequence>
<reference evidence="3" key="1">
    <citation type="journal article" date="2013" name="Proc. Natl. Acad. Sci. U.S.A.">
        <title>Improving the coverage of the cyanobacterial phylum using diversity-driven genome sequencing.</title>
        <authorList>
            <person name="Shih P.M."/>
            <person name="Wu D."/>
            <person name="Latifi A."/>
            <person name="Axen S.D."/>
            <person name="Fewer D.P."/>
            <person name="Talla E."/>
            <person name="Calteau A."/>
            <person name="Cai F."/>
            <person name="Tandeau de Marsac N."/>
            <person name="Rippka R."/>
            <person name="Herdman M."/>
            <person name="Sivonen K."/>
            <person name="Coursin T."/>
            <person name="Laurent T."/>
            <person name="Goodwin L."/>
            <person name="Nolan M."/>
            <person name="Davenport K.W."/>
            <person name="Han C.S."/>
            <person name="Rubin E.M."/>
            <person name="Eisen J.A."/>
            <person name="Woyke T."/>
            <person name="Gugger M."/>
            <person name="Kerfeld C.A."/>
        </authorList>
    </citation>
    <scope>NUCLEOTIDE SEQUENCE [LARGE SCALE GENOMIC DNA]</scope>
    <source>
        <strain evidence="3">ATCC 27147 / PCC 6307</strain>
    </source>
</reference>
<feature type="compositionally biased region" description="Pro residues" evidence="1">
    <location>
        <begin position="7"/>
        <end position="18"/>
    </location>
</feature>
<name>K9P8Y2_CYAGP</name>
<evidence type="ECO:0000313" key="3">
    <source>
        <dbReference type="Proteomes" id="UP000010388"/>
    </source>
</evidence>
<protein>
    <submittedName>
        <fullName evidence="2">Uncharacterized protein</fullName>
    </submittedName>
</protein>
<feature type="compositionally biased region" description="Low complexity" evidence="1">
    <location>
        <begin position="138"/>
        <end position="156"/>
    </location>
</feature>
<dbReference type="eggNOG" id="COG3170">
    <property type="taxonomic scope" value="Bacteria"/>
</dbReference>
<feature type="compositionally biased region" description="Pro residues" evidence="1">
    <location>
        <begin position="177"/>
        <end position="193"/>
    </location>
</feature>
<dbReference type="OrthoDB" id="555093at2"/>
<feature type="region of interest" description="Disordered" evidence="1">
    <location>
        <begin position="1"/>
        <end position="28"/>
    </location>
</feature>
<organism evidence="2 3">
    <name type="scientific">Cyanobium gracile (strain ATCC 27147 / PCC 6307)</name>
    <dbReference type="NCBI Taxonomy" id="292564"/>
    <lineage>
        <taxon>Bacteria</taxon>
        <taxon>Bacillati</taxon>
        <taxon>Cyanobacteriota</taxon>
        <taxon>Cyanophyceae</taxon>
        <taxon>Synechococcales</taxon>
        <taxon>Prochlorococcaceae</taxon>
        <taxon>Cyanobium</taxon>
    </lineage>
</organism>
<dbReference type="EMBL" id="CP003495">
    <property type="protein sequence ID" value="AFY29837.1"/>
    <property type="molecule type" value="Genomic_DNA"/>
</dbReference>
<feature type="compositionally biased region" description="Low complexity" evidence="1">
    <location>
        <begin position="19"/>
        <end position="28"/>
    </location>
</feature>
<dbReference type="AlphaFoldDB" id="K9P8Y2"/>
<evidence type="ECO:0000256" key="1">
    <source>
        <dbReference type="SAM" id="MobiDB-lite"/>
    </source>
</evidence>
<dbReference type="KEGG" id="cgc:Cyagr_2745"/>
<dbReference type="STRING" id="292564.Cyagr_2745"/>
<dbReference type="Proteomes" id="UP000010388">
    <property type="component" value="Chromosome"/>
</dbReference>
<gene>
    <name evidence="2" type="ordered locus">Cyagr_2745</name>
</gene>
<dbReference type="HOGENOM" id="CLU_1406691_0_0_3"/>
<feature type="compositionally biased region" description="Basic and acidic residues" evidence="1">
    <location>
        <begin position="109"/>
        <end position="133"/>
    </location>
</feature>